<dbReference type="InterPro" id="IPR040648">
    <property type="entry name" value="HMGXB3_CxC4"/>
</dbReference>
<comment type="caution">
    <text evidence="3">The sequence shown here is derived from an EMBL/GenBank/DDBJ whole genome shotgun (WGS) entry which is preliminary data.</text>
</comment>
<feature type="compositionally biased region" description="Low complexity" evidence="1">
    <location>
        <begin position="107"/>
        <end position="126"/>
    </location>
</feature>
<evidence type="ECO:0000313" key="4">
    <source>
        <dbReference type="Proteomes" id="UP000677803"/>
    </source>
</evidence>
<evidence type="ECO:0000256" key="1">
    <source>
        <dbReference type="SAM" id="MobiDB-lite"/>
    </source>
</evidence>
<evidence type="ECO:0000259" key="2">
    <source>
        <dbReference type="Pfam" id="PF18717"/>
    </source>
</evidence>
<feature type="region of interest" description="Disordered" evidence="1">
    <location>
        <begin position="105"/>
        <end position="169"/>
    </location>
</feature>
<reference evidence="3" key="1">
    <citation type="submission" date="2021-05" db="EMBL/GenBank/DDBJ databases">
        <authorList>
            <person name="Tigano A."/>
        </authorList>
    </citation>
    <scope>NUCLEOTIDE SEQUENCE</scope>
</reference>
<dbReference type="PANTHER" id="PTHR17609:SF3">
    <property type="entry name" value="SAP DOMAIN-CONTAINING PROTEIN"/>
    <property type="match status" value="1"/>
</dbReference>
<dbReference type="InterPro" id="IPR039598">
    <property type="entry name" value="HMGXB3"/>
</dbReference>
<feature type="compositionally biased region" description="Polar residues" evidence="1">
    <location>
        <begin position="136"/>
        <end position="146"/>
    </location>
</feature>
<feature type="region of interest" description="Disordered" evidence="1">
    <location>
        <begin position="22"/>
        <end position="41"/>
    </location>
</feature>
<dbReference type="PANTHER" id="PTHR17609">
    <property type="entry name" value="HMG DOMAIN-CONTAINING PROTEIN 3"/>
    <property type="match status" value="1"/>
</dbReference>
<proteinExistence type="predicted"/>
<dbReference type="Proteomes" id="UP000677803">
    <property type="component" value="Unassembled WGS sequence"/>
</dbReference>
<protein>
    <submittedName>
        <fullName evidence="3">(Atlantic silverside) hypothetical protein</fullName>
    </submittedName>
</protein>
<evidence type="ECO:0000313" key="3">
    <source>
        <dbReference type="EMBL" id="CAG5957596.1"/>
    </source>
</evidence>
<keyword evidence="4" id="KW-1185">Reference proteome</keyword>
<dbReference type="AlphaFoldDB" id="A0A8S4BCJ5"/>
<dbReference type="Pfam" id="PF18717">
    <property type="entry name" value="CxC4"/>
    <property type="match status" value="1"/>
</dbReference>
<feature type="compositionally biased region" description="Polar residues" evidence="1">
    <location>
        <begin position="26"/>
        <end position="41"/>
    </location>
</feature>
<dbReference type="EMBL" id="CAJRST010022223">
    <property type="protein sequence ID" value="CAG5957596.1"/>
    <property type="molecule type" value="Genomic_DNA"/>
</dbReference>
<feature type="domain" description="HMG" evidence="2">
    <location>
        <begin position="456"/>
        <end position="575"/>
    </location>
</feature>
<sequence>MVLIATQPAWEQRGLDSALVARKARGSSSDEGGTSPATQSDTLCRSDTVFFRFTGRMGLRYQEKGPAAGPSKEARVQFRCTFMAMIASGHGVTTLLSQNNVARSKTPLSSSASPHQLASSIATTSAPPSPAASPHQLASSIVTTSDPPSPAAFLVPSSAPPHKRRKKESVMCPHCAMTMDRRNMRLHIERKHKPKGVDITATKHLKSQAIDYKNGIFSVVKSFLGPNTPIHVVKRTWGKEQSTKCELDVCKINAEFAERSNCRPFECHHIQSLVYCPPFRGENPSLTEDVLQEMVSEKWFGEDKKERCLKRQREATDAGTPLSCKLSICNPSTKRFISIYEPTVSYYSRLGRIMVTFDTKQISWHCPCAKPRQSCLHKYIAKWHLFQFERALFQRTQSVEEELVQNRFPTEVEGGEEEEEEGGHYPPEGDVLEKMVQYIYHHKRMPSVLDTNMVMSENFPRLYTPAETFCPECSEAALLGEPELITTKGRILTVTVVIEGISLFRKQCYTCGMMYRYQEWSDGVYNFDDKTLLSLLLCLFLRNSLQTHQAVSSTIEVLERTYGQTYPSKNRILHAYLAFEALCDHEYTYACVSCGHNPVSVVMDLHKKGVFNMPGNKANPFIVRPSYKFWAPWIGPHTRRVSVVLNTEYRKIHSPHSANEEVELTVTEDRLKDELLKLKMEAVRSLCRQCGIDPKGSRLDLIIRLQTEMKNRASYDKVFSHVWGASGGWAVVTCPCAVVYAVKFNLRAESPRDFIDLLLSMKHFSNITLYDFARGLATHANTRLPGTFRPHDGRLLEPTPTNISLASSGQVKANLPWLAQKKEVPDFNGHPITGSSERYALYDRFHEANTKDARDVLRRVDLAPELCDWLNSQCAEQLFSGMRKQLFFKYDDSFLSHIATFCITDGNTLVMSLLLPRHPDIIRLAPNVKGNDSCYNKCQKATSAQDEDHLLGQRAGQKEDVEAGLLESRELGSTSLFMASLSISAFDLDI</sequence>
<accession>A0A8S4BCJ5</accession>
<dbReference type="OrthoDB" id="8948380at2759"/>
<name>A0A8S4BCJ5_9TELE</name>
<organism evidence="3 4">
    <name type="scientific">Menidia menidia</name>
    <name type="common">Atlantic silverside</name>
    <dbReference type="NCBI Taxonomy" id="238744"/>
    <lineage>
        <taxon>Eukaryota</taxon>
        <taxon>Metazoa</taxon>
        <taxon>Chordata</taxon>
        <taxon>Craniata</taxon>
        <taxon>Vertebrata</taxon>
        <taxon>Euteleostomi</taxon>
        <taxon>Actinopterygii</taxon>
        <taxon>Neopterygii</taxon>
        <taxon>Teleostei</taxon>
        <taxon>Neoteleostei</taxon>
        <taxon>Acanthomorphata</taxon>
        <taxon>Ovalentaria</taxon>
        <taxon>Atherinomorphae</taxon>
        <taxon>Atheriniformes</taxon>
        <taxon>Atherinopsidae</taxon>
        <taxon>Menidiinae</taxon>
        <taxon>Menidia</taxon>
    </lineage>
</organism>
<gene>
    <name evidence="3" type="ORF">MMEN_LOCUS14541</name>
</gene>